<proteinExistence type="predicted"/>
<reference evidence="2" key="2">
    <citation type="submission" date="2023-05" db="EMBL/GenBank/DDBJ databases">
        <authorList>
            <consortium name="Lawrence Berkeley National Laboratory"/>
            <person name="Steindorff A."/>
            <person name="Hensen N."/>
            <person name="Bonometti L."/>
            <person name="Westerberg I."/>
            <person name="Brannstrom I.O."/>
            <person name="Guillou S."/>
            <person name="Cros-Aarteil S."/>
            <person name="Calhoun S."/>
            <person name="Haridas S."/>
            <person name="Kuo A."/>
            <person name="Mondo S."/>
            <person name="Pangilinan J."/>
            <person name="Riley R."/>
            <person name="Labutti K."/>
            <person name="Andreopoulos B."/>
            <person name="Lipzen A."/>
            <person name="Chen C."/>
            <person name="Yanf M."/>
            <person name="Daum C."/>
            <person name="Ng V."/>
            <person name="Clum A."/>
            <person name="Ohm R."/>
            <person name="Martin F."/>
            <person name="Silar P."/>
            <person name="Natvig D."/>
            <person name="Lalanne C."/>
            <person name="Gautier V."/>
            <person name="Ament-Velasquez S.L."/>
            <person name="Kruys A."/>
            <person name="Hutchinson M.I."/>
            <person name="Powell A.J."/>
            <person name="Barry K."/>
            <person name="Miller A.N."/>
            <person name="Grigoriev I.V."/>
            <person name="Debuchy R."/>
            <person name="Gladieux P."/>
            <person name="Thoren M.H."/>
            <person name="Johannesson H."/>
        </authorList>
    </citation>
    <scope>NUCLEOTIDE SEQUENCE</scope>
    <source>
        <strain evidence="2">CBS 315.58</strain>
    </source>
</reference>
<evidence type="ECO:0000256" key="1">
    <source>
        <dbReference type="SAM" id="SignalP"/>
    </source>
</evidence>
<dbReference type="EMBL" id="MU864058">
    <property type="protein sequence ID" value="KAK4194480.1"/>
    <property type="molecule type" value="Genomic_DNA"/>
</dbReference>
<gene>
    <name evidence="2" type="ORF">QBC40DRAFT_302064</name>
</gene>
<protein>
    <submittedName>
        <fullName evidence="2">Uncharacterized protein</fullName>
    </submittedName>
</protein>
<reference evidence="2" key="1">
    <citation type="journal article" date="2023" name="Mol. Phylogenet. Evol.">
        <title>Genome-scale phylogeny and comparative genomics of the fungal order Sordariales.</title>
        <authorList>
            <person name="Hensen N."/>
            <person name="Bonometti L."/>
            <person name="Westerberg I."/>
            <person name="Brannstrom I.O."/>
            <person name="Guillou S."/>
            <person name="Cros-Aarteil S."/>
            <person name="Calhoun S."/>
            <person name="Haridas S."/>
            <person name="Kuo A."/>
            <person name="Mondo S."/>
            <person name="Pangilinan J."/>
            <person name="Riley R."/>
            <person name="LaButti K."/>
            <person name="Andreopoulos B."/>
            <person name="Lipzen A."/>
            <person name="Chen C."/>
            <person name="Yan M."/>
            <person name="Daum C."/>
            <person name="Ng V."/>
            <person name="Clum A."/>
            <person name="Steindorff A."/>
            <person name="Ohm R.A."/>
            <person name="Martin F."/>
            <person name="Silar P."/>
            <person name="Natvig D.O."/>
            <person name="Lalanne C."/>
            <person name="Gautier V."/>
            <person name="Ament-Velasquez S.L."/>
            <person name="Kruys A."/>
            <person name="Hutchinson M.I."/>
            <person name="Powell A.J."/>
            <person name="Barry K."/>
            <person name="Miller A.N."/>
            <person name="Grigoriev I.V."/>
            <person name="Debuchy R."/>
            <person name="Gladieux P."/>
            <person name="Hiltunen Thoren M."/>
            <person name="Johannesson H."/>
        </authorList>
    </citation>
    <scope>NUCLEOTIDE SEQUENCE</scope>
    <source>
        <strain evidence="2">CBS 315.58</strain>
    </source>
</reference>
<comment type="caution">
    <text evidence="2">The sequence shown here is derived from an EMBL/GenBank/DDBJ whole genome shotgun (WGS) entry which is preliminary data.</text>
</comment>
<evidence type="ECO:0000313" key="2">
    <source>
        <dbReference type="EMBL" id="KAK4194480.1"/>
    </source>
</evidence>
<organism evidence="2 3">
    <name type="scientific">Triangularia verruculosa</name>
    <dbReference type="NCBI Taxonomy" id="2587418"/>
    <lineage>
        <taxon>Eukaryota</taxon>
        <taxon>Fungi</taxon>
        <taxon>Dikarya</taxon>
        <taxon>Ascomycota</taxon>
        <taxon>Pezizomycotina</taxon>
        <taxon>Sordariomycetes</taxon>
        <taxon>Sordariomycetidae</taxon>
        <taxon>Sordariales</taxon>
        <taxon>Podosporaceae</taxon>
        <taxon>Triangularia</taxon>
    </lineage>
</organism>
<feature type="chain" id="PRO_5042993400" evidence="1">
    <location>
        <begin position="19"/>
        <end position="136"/>
    </location>
</feature>
<dbReference type="AlphaFoldDB" id="A0AAN6X7W2"/>
<sequence length="136" mass="15193">MFNLKTLVIFVASGCALAAPAVNGNALESRQAMASVYACENLNWNLPCDTFSLTPGACLNVPSNWDNKISSIKNNNKNIYHCVWYDNQNCQGRSYSNQEDAKLNDGNGFFNDRISSWRCNTRQFRLASEPDVEVEA</sequence>
<keyword evidence="1" id="KW-0732">Signal</keyword>
<dbReference type="Proteomes" id="UP001303160">
    <property type="component" value="Unassembled WGS sequence"/>
</dbReference>
<feature type="signal peptide" evidence="1">
    <location>
        <begin position="1"/>
        <end position="18"/>
    </location>
</feature>
<evidence type="ECO:0000313" key="3">
    <source>
        <dbReference type="Proteomes" id="UP001303160"/>
    </source>
</evidence>
<keyword evidence="3" id="KW-1185">Reference proteome</keyword>
<accession>A0AAN6X7W2</accession>
<dbReference type="Gene3D" id="2.60.20.10">
    <property type="entry name" value="Crystallins"/>
    <property type="match status" value="1"/>
</dbReference>
<name>A0AAN6X7W2_9PEZI</name>